<keyword evidence="4" id="KW-0963">Cytoplasm</keyword>
<evidence type="ECO:0000256" key="4">
    <source>
        <dbReference type="ARBA" id="ARBA00022490"/>
    </source>
</evidence>
<evidence type="ECO:0000256" key="5">
    <source>
        <dbReference type="ARBA" id="ARBA00022618"/>
    </source>
</evidence>
<dbReference type="PANTHER" id="PTHR35794:SF2">
    <property type="entry name" value="CELL DIVISION PROTEIN DIVIVA"/>
    <property type="match status" value="1"/>
</dbReference>
<keyword evidence="10" id="KW-1185">Reference proteome</keyword>
<dbReference type="EMBL" id="JACHIT010000002">
    <property type="protein sequence ID" value="MBB5915722.1"/>
    <property type="molecule type" value="Genomic_DNA"/>
</dbReference>
<evidence type="ECO:0000256" key="8">
    <source>
        <dbReference type="ARBA" id="ARBA00031737"/>
    </source>
</evidence>
<evidence type="ECO:0000256" key="1">
    <source>
        <dbReference type="ARBA" id="ARBA00004496"/>
    </source>
</evidence>
<dbReference type="Gene3D" id="6.10.250.660">
    <property type="match status" value="3"/>
</dbReference>
<dbReference type="Pfam" id="PF05103">
    <property type="entry name" value="DivIVA"/>
    <property type="match status" value="1"/>
</dbReference>
<evidence type="ECO:0000313" key="10">
    <source>
        <dbReference type="Proteomes" id="UP000540412"/>
    </source>
</evidence>
<dbReference type="RefSeq" id="WP_040749029.1">
    <property type="nucleotide sequence ID" value="NZ_JACHIT010000002.1"/>
</dbReference>
<dbReference type="Proteomes" id="UP000540412">
    <property type="component" value="Unassembled WGS sequence"/>
</dbReference>
<protein>
    <recommendedName>
        <fullName evidence="3">Cell wall synthesis protein Wag31</fullName>
    </recommendedName>
    <alternativeName>
        <fullName evidence="8">Antigen 84</fullName>
    </alternativeName>
</protein>
<evidence type="ECO:0000256" key="2">
    <source>
        <dbReference type="ARBA" id="ARBA00009008"/>
    </source>
</evidence>
<evidence type="ECO:0000313" key="9">
    <source>
        <dbReference type="EMBL" id="MBB5915722.1"/>
    </source>
</evidence>
<dbReference type="GO" id="GO:0005737">
    <property type="term" value="C:cytoplasm"/>
    <property type="evidence" value="ECO:0007669"/>
    <property type="project" value="UniProtKB-SubCell"/>
</dbReference>
<keyword evidence="7" id="KW-0131">Cell cycle</keyword>
<evidence type="ECO:0000256" key="7">
    <source>
        <dbReference type="ARBA" id="ARBA00023306"/>
    </source>
</evidence>
<dbReference type="PANTHER" id="PTHR35794">
    <property type="entry name" value="CELL DIVISION PROTEIN DIVIVA"/>
    <property type="match status" value="1"/>
</dbReference>
<dbReference type="NCBIfam" id="TIGR03544">
    <property type="entry name" value="DivI1A_domain"/>
    <property type="match status" value="3"/>
</dbReference>
<evidence type="ECO:0000256" key="6">
    <source>
        <dbReference type="ARBA" id="ARBA00023054"/>
    </source>
</evidence>
<dbReference type="GO" id="GO:0051301">
    <property type="term" value="P:cell division"/>
    <property type="evidence" value="ECO:0007669"/>
    <property type="project" value="UniProtKB-KW"/>
</dbReference>
<keyword evidence="6" id="KW-0175">Coiled coil</keyword>
<comment type="caution">
    <text evidence="9">The sequence shown here is derived from an EMBL/GenBank/DDBJ whole genome shotgun (WGS) entry which is preliminary data.</text>
</comment>
<keyword evidence="5" id="KW-0132">Cell division</keyword>
<proteinExistence type="inferred from homology"/>
<dbReference type="InterPro" id="IPR019933">
    <property type="entry name" value="DivIVA_domain"/>
</dbReference>
<comment type="similarity">
    <text evidence="2">Belongs to the DivIVA family.</text>
</comment>
<dbReference type="InterPro" id="IPR007793">
    <property type="entry name" value="DivIVA_fam"/>
</dbReference>
<evidence type="ECO:0000256" key="3">
    <source>
        <dbReference type="ARBA" id="ARBA00018787"/>
    </source>
</evidence>
<dbReference type="AlphaFoldDB" id="A0A7W9UJW5"/>
<sequence length="186" mass="20043">MTDEHGQRVLFGKAPFGNRGYDTAEVDAFCDRVAAAFRGRATLTAADIREHEFSTAARGRRGYDRDEVDDYLDRICVELESVRRGAEPSAAGDTLPLTPEDIQRLRFSAPPTGSTGYDADEVHVFLDRIAATLAHAGSNGLTSADVRAVDFAPALAGAPACHRDEVDAFLDVVVRMLTAEEASGRS</sequence>
<gene>
    <name evidence="9" type="ORF">BJY24_004634</name>
</gene>
<accession>A0A7W9UJW5</accession>
<name>A0A7W9UJW5_9NOCA</name>
<organism evidence="9 10">
    <name type="scientific">Nocardia transvalensis</name>
    <dbReference type="NCBI Taxonomy" id="37333"/>
    <lineage>
        <taxon>Bacteria</taxon>
        <taxon>Bacillati</taxon>
        <taxon>Actinomycetota</taxon>
        <taxon>Actinomycetes</taxon>
        <taxon>Mycobacteriales</taxon>
        <taxon>Nocardiaceae</taxon>
        <taxon>Nocardia</taxon>
    </lineage>
</organism>
<reference evidence="9 10" key="1">
    <citation type="submission" date="2020-08" db="EMBL/GenBank/DDBJ databases">
        <title>Sequencing the genomes of 1000 actinobacteria strains.</title>
        <authorList>
            <person name="Klenk H.-P."/>
        </authorList>
    </citation>
    <scope>NUCLEOTIDE SEQUENCE [LARGE SCALE GENOMIC DNA]</scope>
    <source>
        <strain evidence="9 10">DSM 43582</strain>
    </source>
</reference>
<comment type="subcellular location">
    <subcellularLocation>
        <location evidence="1">Cytoplasm</location>
    </subcellularLocation>
</comment>